<evidence type="ECO:0000256" key="7">
    <source>
        <dbReference type="PROSITE-ProRule" id="PRU00134"/>
    </source>
</evidence>
<dbReference type="PROSITE" id="PS50865">
    <property type="entry name" value="ZF_MYND_2"/>
    <property type="match status" value="2"/>
</dbReference>
<evidence type="ECO:0000256" key="4">
    <source>
        <dbReference type="ARBA" id="ARBA00022723"/>
    </source>
</evidence>
<dbReference type="InterPro" id="IPR001214">
    <property type="entry name" value="SET_dom"/>
</dbReference>
<evidence type="ECO:0000256" key="3">
    <source>
        <dbReference type="ARBA" id="ARBA00022691"/>
    </source>
</evidence>
<dbReference type="PROSITE" id="PS50280">
    <property type="entry name" value="SET"/>
    <property type="match status" value="1"/>
</dbReference>
<evidence type="ECO:0000313" key="11">
    <source>
        <dbReference type="RefSeq" id="XP_013418557.1"/>
    </source>
</evidence>
<dbReference type="STRING" id="7574.A0A1S3K7T4"/>
<name>A0A1S3K7T4_LINAN</name>
<dbReference type="KEGG" id="lak:106179469"/>
<keyword evidence="1" id="KW-0489">Methyltransferase</keyword>
<dbReference type="RefSeq" id="XP_013418557.1">
    <property type="nucleotide sequence ID" value="XM_013563103.1"/>
</dbReference>
<evidence type="ECO:0000256" key="5">
    <source>
        <dbReference type="ARBA" id="ARBA00022771"/>
    </source>
</evidence>
<protein>
    <submittedName>
        <fullName evidence="11">SET and MYND domain-containing protein 5-like</fullName>
    </submittedName>
</protein>
<dbReference type="PANTHER" id="PTHR46402">
    <property type="entry name" value="SET AND MYND DOMAIN-CONTAINING PROTEIN 5"/>
    <property type="match status" value="1"/>
</dbReference>
<dbReference type="Pfam" id="PF01753">
    <property type="entry name" value="zf-MYND"/>
    <property type="match status" value="2"/>
</dbReference>
<organism evidence="10 11">
    <name type="scientific">Lingula anatina</name>
    <name type="common">Brachiopod</name>
    <name type="synonym">Lingula unguis</name>
    <dbReference type="NCBI Taxonomy" id="7574"/>
    <lineage>
        <taxon>Eukaryota</taxon>
        <taxon>Metazoa</taxon>
        <taxon>Spiralia</taxon>
        <taxon>Lophotrochozoa</taxon>
        <taxon>Brachiopoda</taxon>
        <taxon>Linguliformea</taxon>
        <taxon>Lingulata</taxon>
        <taxon>Lingulida</taxon>
        <taxon>Linguloidea</taxon>
        <taxon>Lingulidae</taxon>
        <taxon>Lingula</taxon>
    </lineage>
</organism>
<dbReference type="SUPFAM" id="SSF144232">
    <property type="entry name" value="HIT/MYND zinc finger-like"/>
    <property type="match status" value="2"/>
</dbReference>
<dbReference type="GO" id="GO:0042799">
    <property type="term" value="F:histone H4K20 methyltransferase activity"/>
    <property type="evidence" value="ECO:0007669"/>
    <property type="project" value="TreeGrafter"/>
</dbReference>
<accession>A0A1S3K7T4</accession>
<keyword evidence="3" id="KW-0949">S-adenosyl-L-methionine</keyword>
<dbReference type="GO" id="GO:0008270">
    <property type="term" value="F:zinc ion binding"/>
    <property type="evidence" value="ECO:0007669"/>
    <property type="project" value="UniProtKB-KW"/>
</dbReference>
<keyword evidence="6" id="KW-0862">Zinc</keyword>
<dbReference type="SUPFAM" id="SSF48452">
    <property type="entry name" value="TPR-like"/>
    <property type="match status" value="1"/>
</dbReference>
<dbReference type="Proteomes" id="UP000085678">
    <property type="component" value="Unplaced"/>
</dbReference>
<feature type="domain" description="SET" evidence="8">
    <location>
        <begin position="183"/>
        <end position="509"/>
    </location>
</feature>
<reference evidence="11" key="1">
    <citation type="submission" date="2025-08" db="UniProtKB">
        <authorList>
            <consortium name="RefSeq"/>
        </authorList>
    </citation>
    <scope>IDENTIFICATION</scope>
    <source>
        <tissue evidence="11">Gonads</tissue>
    </source>
</reference>
<dbReference type="PROSITE" id="PS01360">
    <property type="entry name" value="ZF_MYND_1"/>
    <property type="match status" value="1"/>
</dbReference>
<feature type="domain" description="MYND-type" evidence="9">
    <location>
        <begin position="545"/>
        <end position="587"/>
    </location>
</feature>
<dbReference type="GO" id="GO:0032259">
    <property type="term" value="P:methylation"/>
    <property type="evidence" value="ECO:0007669"/>
    <property type="project" value="UniProtKB-KW"/>
</dbReference>
<dbReference type="InterPro" id="IPR011990">
    <property type="entry name" value="TPR-like_helical_dom_sf"/>
</dbReference>
<keyword evidence="2" id="KW-0808">Transferase</keyword>
<keyword evidence="4" id="KW-0479">Metal-binding</keyword>
<proteinExistence type="predicted"/>
<evidence type="ECO:0000259" key="8">
    <source>
        <dbReference type="PROSITE" id="PS50280"/>
    </source>
</evidence>
<evidence type="ECO:0000256" key="1">
    <source>
        <dbReference type="ARBA" id="ARBA00022603"/>
    </source>
</evidence>
<dbReference type="OMA" id="HELICPA"/>
<dbReference type="InterPro" id="IPR002893">
    <property type="entry name" value="Znf_MYND"/>
</dbReference>
<dbReference type="AlphaFoldDB" id="A0A1S3K7T4"/>
<dbReference type="PANTHER" id="PTHR46402:SF2">
    <property type="entry name" value="HISTONE-LYSINE N-TRIMETHYLTRANSFERASE SMYD5"/>
    <property type="match status" value="1"/>
</dbReference>
<dbReference type="Gene3D" id="2.170.270.10">
    <property type="entry name" value="SET domain"/>
    <property type="match status" value="1"/>
</dbReference>
<feature type="domain" description="MYND-type" evidence="9">
    <location>
        <begin position="228"/>
        <end position="295"/>
    </location>
</feature>
<evidence type="ECO:0000256" key="2">
    <source>
        <dbReference type="ARBA" id="ARBA00022679"/>
    </source>
</evidence>
<keyword evidence="10" id="KW-1185">Reference proteome</keyword>
<dbReference type="Gene3D" id="1.25.40.10">
    <property type="entry name" value="Tetratricopeptide repeat domain"/>
    <property type="match status" value="1"/>
</dbReference>
<keyword evidence="5 7" id="KW-0863">Zinc-finger</keyword>
<evidence type="ECO:0000256" key="6">
    <source>
        <dbReference type="ARBA" id="ARBA00022833"/>
    </source>
</evidence>
<dbReference type="InterPro" id="IPR046341">
    <property type="entry name" value="SET_dom_sf"/>
</dbReference>
<dbReference type="OrthoDB" id="438641at2759"/>
<dbReference type="CDD" id="cd20071">
    <property type="entry name" value="SET_SMYD"/>
    <property type="match status" value="1"/>
</dbReference>
<evidence type="ECO:0000259" key="9">
    <source>
        <dbReference type="PROSITE" id="PS50865"/>
    </source>
</evidence>
<sequence length="622" mass="70527">MADGSETAELEEQSYDALSLCNQNPYPGDKELLDQEKQTLSRNGWNIAPCVQRAKTIDLTMAGAKLVLAMKLLEKGNAQQALECCTTALQLGADCWQLRSECHLALGQYSLAYRDCLMAKQKHNTPQVWKLGGKILQELGLPVMAEFWLRKATQASQGQDREASMLFQQVRVKRLYDPLTVNHPIEVTFSEYGRAVLAKENIEPGQLIWSESPLTSAQTMYTLDVPACSHCGRSLLTAETFFGHLMLDINPVAEDLIERYWPKLNPVQCKRCKRETYCSQACLADAWYQHHQVLCPSINKAAGELYDFCDKRELCTKGYWSAAFSPMALARIWGAVIAEVRRLVKKESTEGPTVEQWAAAKAPFRRFISYGITGHAQWASNMVQLMDRIFNNFDDGINYHIDDTEFEGRFYQVACNCQSFSDGNSPYIRFMQGISQDPTQDYIKPYLNDRGIPKEAIFGGLFPVHACFNHSCDNSVEVMDANDENGRPGLVIRAKKGAKQGTEIFTTYIDTQLPKSERRAWLFRAYNFWCQCPRCQFEGENANVCTNCGTKAEDSKDFPKCSKCKRAWYCSQKCQKEAWKKGHKKICQVVHSDTTSPLNEPMEKHMRKLSDMLQQGMALTAE</sequence>
<dbReference type="Pfam" id="PF00856">
    <property type="entry name" value="SET"/>
    <property type="match status" value="1"/>
</dbReference>
<gene>
    <name evidence="11" type="primary">LOC106179469</name>
</gene>
<dbReference type="GO" id="GO:0045814">
    <property type="term" value="P:negative regulation of gene expression, epigenetic"/>
    <property type="evidence" value="ECO:0007669"/>
    <property type="project" value="TreeGrafter"/>
</dbReference>
<dbReference type="GeneID" id="106179469"/>
<dbReference type="SUPFAM" id="SSF82199">
    <property type="entry name" value="SET domain"/>
    <property type="match status" value="1"/>
</dbReference>
<evidence type="ECO:0000313" key="10">
    <source>
        <dbReference type="Proteomes" id="UP000085678"/>
    </source>
</evidence>
<dbReference type="InParanoid" id="A0A1S3K7T4"/>
<dbReference type="Gene3D" id="6.10.140.2220">
    <property type="match status" value="2"/>
</dbReference>